<protein>
    <recommendedName>
        <fullName evidence="2">Pyrrolo-quinoline quinone repeat domain-containing protein</fullName>
    </recommendedName>
</protein>
<dbReference type="SUPFAM" id="SSF50998">
    <property type="entry name" value="Quinoprotein alcohol dehydrogenase-like"/>
    <property type="match status" value="2"/>
</dbReference>
<feature type="region of interest" description="Disordered" evidence="1">
    <location>
        <begin position="1"/>
        <end position="21"/>
    </location>
</feature>
<feature type="region of interest" description="Disordered" evidence="1">
    <location>
        <begin position="184"/>
        <end position="209"/>
    </location>
</feature>
<dbReference type="PANTHER" id="PTHR34512">
    <property type="entry name" value="CELL SURFACE PROTEIN"/>
    <property type="match status" value="1"/>
</dbReference>
<accession>A0A512DEY4</accession>
<dbReference type="Proteomes" id="UP000321181">
    <property type="component" value="Unassembled WGS sequence"/>
</dbReference>
<sequence length="541" mass="56194">MVSAAKVAAAPGRTGDPRVTPRYHRGMVAARHVMVEVELVEGHDGPGARHPRARPLPEDDLAPVPGRPGTRHRPRRWVAGILLVVLTVTSGRLAADAQARSAMAALAAVDGVLHPLDGPVAELWRSEGGMRPELLRAAGMLVAVVGGEGSADVVALDPATGATVWRAPLRGSGPGDGGGGIRCVVPGADRSGGAGGPAGTAPPTDGAAGPGGAPVVVCVVDRFPPSRRVPPAPDGTTLDRLVVLDARTGAVVSQRPVDRSTTVAALDGDVVVAHGDDDGYVHVTRTDPLGTRVRWAFVSPRPLPVRHPGWSTRMDVVEGLVVVDESDGWVLDGRGDVLRSWAGTVAAQAEGTAHLTGGRLLTRPHTTGGPYARTRVTDLVSGTVFTVRGRPLESWPDDGSLDGSMLARAGHEHGLAAYDPATGTRLWTAPGQVEGRAMVLDGRVVRLTPQGLVAVDGRSGATLWQTRFARPARSTLVTDGRLVVVTQLDGDRGLVLGAYGLDDGRLRWTADLADDIAALTVAGRQLFGWSPERLVALTPPG</sequence>
<dbReference type="InterPro" id="IPR015943">
    <property type="entry name" value="WD40/YVTN_repeat-like_dom_sf"/>
</dbReference>
<dbReference type="Gene3D" id="2.130.10.10">
    <property type="entry name" value="YVTN repeat-like/Quinoprotein amine dehydrogenase"/>
    <property type="match status" value="1"/>
</dbReference>
<evidence type="ECO:0000313" key="3">
    <source>
        <dbReference type="EMBL" id="GEO35015.1"/>
    </source>
</evidence>
<dbReference type="AlphaFoldDB" id="A0A512DEY4"/>
<name>A0A512DEY4_9CELL</name>
<organism evidence="3 4">
    <name type="scientific">Cellulomonas aerilata</name>
    <dbReference type="NCBI Taxonomy" id="515326"/>
    <lineage>
        <taxon>Bacteria</taxon>
        <taxon>Bacillati</taxon>
        <taxon>Actinomycetota</taxon>
        <taxon>Actinomycetes</taxon>
        <taxon>Micrococcales</taxon>
        <taxon>Cellulomonadaceae</taxon>
        <taxon>Cellulomonas</taxon>
    </lineage>
</organism>
<keyword evidence="4" id="KW-1185">Reference proteome</keyword>
<feature type="region of interest" description="Disordered" evidence="1">
    <location>
        <begin position="42"/>
        <end position="70"/>
    </location>
</feature>
<evidence type="ECO:0000259" key="2">
    <source>
        <dbReference type="Pfam" id="PF13360"/>
    </source>
</evidence>
<feature type="domain" description="Pyrrolo-quinoline quinone repeat" evidence="2">
    <location>
        <begin position="415"/>
        <end position="528"/>
    </location>
</feature>
<proteinExistence type="predicted"/>
<dbReference type="PANTHER" id="PTHR34512:SF30">
    <property type="entry name" value="OUTER MEMBRANE PROTEIN ASSEMBLY FACTOR BAMB"/>
    <property type="match status" value="1"/>
</dbReference>
<evidence type="ECO:0000256" key="1">
    <source>
        <dbReference type="SAM" id="MobiDB-lite"/>
    </source>
</evidence>
<evidence type="ECO:0000313" key="4">
    <source>
        <dbReference type="Proteomes" id="UP000321181"/>
    </source>
</evidence>
<dbReference type="EMBL" id="BJYY01000016">
    <property type="protein sequence ID" value="GEO35015.1"/>
    <property type="molecule type" value="Genomic_DNA"/>
</dbReference>
<dbReference type="InterPro" id="IPR011047">
    <property type="entry name" value="Quinoprotein_ADH-like_sf"/>
</dbReference>
<dbReference type="InterPro" id="IPR002372">
    <property type="entry name" value="PQQ_rpt_dom"/>
</dbReference>
<gene>
    <name evidence="3" type="ORF">CAE01nite_27400</name>
</gene>
<comment type="caution">
    <text evidence="3">The sequence shown here is derived from an EMBL/GenBank/DDBJ whole genome shotgun (WGS) entry which is preliminary data.</text>
</comment>
<reference evidence="3 4" key="1">
    <citation type="submission" date="2019-07" db="EMBL/GenBank/DDBJ databases">
        <title>Whole genome shotgun sequence of Cellulomonas aerilata NBRC 106308.</title>
        <authorList>
            <person name="Hosoyama A."/>
            <person name="Uohara A."/>
            <person name="Ohji S."/>
            <person name="Ichikawa N."/>
        </authorList>
    </citation>
    <scope>NUCLEOTIDE SEQUENCE [LARGE SCALE GENOMIC DNA]</scope>
    <source>
        <strain evidence="3 4">NBRC 106308</strain>
    </source>
</reference>
<dbReference type="Pfam" id="PF13360">
    <property type="entry name" value="PQQ_2"/>
    <property type="match status" value="1"/>
</dbReference>